<evidence type="ECO:0000259" key="8">
    <source>
        <dbReference type="Pfam" id="PF24101"/>
    </source>
</evidence>
<keyword evidence="2" id="KW-0597">Phosphoprotein</keyword>
<comment type="subcellular location">
    <subcellularLocation>
        <location evidence="1">Nucleus</location>
    </subcellularLocation>
</comment>
<feature type="compositionally biased region" description="Polar residues" evidence="6">
    <location>
        <begin position="1051"/>
        <end position="1065"/>
    </location>
</feature>
<dbReference type="InterPro" id="IPR056467">
    <property type="entry name" value="eWH_GTF3C1"/>
</dbReference>
<evidence type="ECO:0000256" key="6">
    <source>
        <dbReference type="SAM" id="MobiDB-lite"/>
    </source>
</evidence>
<dbReference type="Pfam" id="PF04182">
    <property type="entry name" value="B-block_TFIIIC"/>
    <property type="match status" value="1"/>
</dbReference>
<gene>
    <name evidence="9" type="ORF">NP493_248g02016</name>
</gene>
<dbReference type="GO" id="GO:0042791">
    <property type="term" value="P:5S class rRNA transcription by RNA polymerase III"/>
    <property type="evidence" value="ECO:0007669"/>
    <property type="project" value="TreeGrafter"/>
</dbReference>
<dbReference type="Pfam" id="PF24101">
    <property type="entry name" value="WHD_GTF3C1"/>
    <property type="match status" value="1"/>
</dbReference>
<dbReference type="InterPro" id="IPR035625">
    <property type="entry name" value="Tfc3-like_eWH"/>
</dbReference>
<dbReference type="InterPro" id="IPR007309">
    <property type="entry name" value="TFIIIC_Bblock-bd"/>
</dbReference>
<accession>A0AAD9NYX3</accession>
<dbReference type="PANTHER" id="PTHR15180:SF1">
    <property type="entry name" value="GENERAL TRANSCRIPTION FACTOR 3C POLYPEPTIDE 1"/>
    <property type="match status" value="1"/>
</dbReference>
<keyword evidence="10" id="KW-1185">Reference proteome</keyword>
<evidence type="ECO:0000256" key="5">
    <source>
        <dbReference type="ARBA" id="ARBA00023242"/>
    </source>
</evidence>
<organism evidence="9 10">
    <name type="scientific">Ridgeia piscesae</name>
    <name type="common">Tubeworm</name>
    <dbReference type="NCBI Taxonomy" id="27915"/>
    <lineage>
        <taxon>Eukaryota</taxon>
        <taxon>Metazoa</taxon>
        <taxon>Spiralia</taxon>
        <taxon>Lophotrochozoa</taxon>
        <taxon>Annelida</taxon>
        <taxon>Polychaeta</taxon>
        <taxon>Sedentaria</taxon>
        <taxon>Canalipalpata</taxon>
        <taxon>Sabellida</taxon>
        <taxon>Siboglinidae</taxon>
        <taxon>Ridgeia</taxon>
    </lineage>
</organism>
<name>A0AAD9NYX3_RIDPI</name>
<dbReference type="CDD" id="cd16169">
    <property type="entry name" value="Tau138_eWH"/>
    <property type="match status" value="1"/>
</dbReference>
<dbReference type="GO" id="GO:0006384">
    <property type="term" value="P:transcription initiation at RNA polymerase III promoter"/>
    <property type="evidence" value="ECO:0007669"/>
    <property type="project" value="InterPro"/>
</dbReference>
<feature type="region of interest" description="Disordered" evidence="6">
    <location>
        <begin position="344"/>
        <end position="366"/>
    </location>
</feature>
<feature type="compositionally biased region" description="Polar residues" evidence="6">
    <location>
        <begin position="756"/>
        <end position="765"/>
    </location>
</feature>
<evidence type="ECO:0000256" key="1">
    <source>
        <dbReference type="ARBA" id="ARBA00004123"/>
    </source>
</evidence>
<evidence type="ECO:0008006" key="11">
    <source>
        <dbReference type="Google" id="ProtNLM"/>
    </source>
</evidence>
<evidence type="ECO:0000259" key="7">
    <source>
        <dbReference type="Pfam" id="PF04182"/>
    </source>
</evidence>
<evidence type="ECO:0000313" key="9">
    <source>
        <dbReference type="EMBL" id="KAK2184991.1"/>
    </source>
</evidence>
<evidence type="ECO:0000256" key="3">
    <source>
        <dbReference type="ARBA" id="ARBA00023125"/>
    </source>
</evidence>
<feature type="compositionally biased region" description="Basic and acidic residues" evidence="6">
    <location>
        <begin position="1032"/>
        <end position="1043"/>
    </location>
</feature>
<feature type="compositionally biased region" description="Acidic residues" evidence="6">
    <location>
        <begin position="344"/>
        <end position="360"/>
    </location>
</feature>
<keyword evidence="5" id="KW-0539">Nucleus</keyword>
<sequence length="1665" mass="189360">MSHDFYYHLSSPGITLQALWLRLEHVSPAFPLHLDEATKNFLWTSVICREKALQFYELPEPRPPLIVFNRFDFADSETGICVEQADQPADIYPLCMVHDSQSGEMGSCVTYYTRQNVTETVRGGEGGATCTMADANEKWGSKLVIVASQQLRNRALYGREADINMELPMKQFCFLERIGRSRHHGEVTNGINSLAIFKGPVKSVFYMKKLLMRRNLVTAQPFNQRVVKGQNVGSSLFHLKRFFVLHKTMYLTWLENLTHTLSQCHRQCGALGKIRNDMGIAEKTFKKLLSLGSKYISRETVPYRQYKPDAPEEEYMCKNKVAEKSVRVIILKKLYTFKLGDQIDDGDEEEDGGSEGEDEDVSSRSISHATEAAVQRFERVYERPMLHQVYTYVLAQGEKGITQKSLGEAFGVGKLESRMLCRNLERHKVVHKFLHDRGRQRVQKYIAHQFMADCRLHQDLEAEKTKIREHSRKQKGGTTRVSDGDVTLEALCSPIVPVSETSSDVVVTPEKVDTTVKPDINSATSLHQVFYDPKDESFQFQNAKKKSAHVTYRMLRRANIILAAVKEARLIDNIFTIQKKIIDQEFQEGHEYRIDKKSLMRLIERLVREGQLKAVRTVIESSHGLKELFFVCVPEMASDDPLIQSAIESNKQKIIGLNKEATSHIRQNKESTADTKTPTRFSTLSVLKSTVKMAEMEYDPTAGKRYGYLPRMKRIMIVHQYIWYLVYGYGQRQVVPADEVELPTAVHSTEAESSGDMMSSDQQVGHMTPSEHVAPSDGGKPVETKETPLDKVYIDDSSWRRFLPPLPKHYGYEDGWCLIGDLLLVLPIGVFCQIIRVNFKIKDLPEYLKDPVLRNISISQLPVEMRQQLMHERKYIFHFYEVCTYLCQMGLLSFGKRAWREKEQIFVYLHRRASIIDTSTETTNVAERHVYKYEFNNFQDIENYWFTLQWVCCNTSYEVVKCPTKSVSMSKTVRLPERFVECRRGKAPEEIVDDGSIPGDKEGASGLDSSFWAHLRRNWTFKGMDVRLEAMTKDGHKKTVDGSHRRKKAVETTSPQREPPSQSATRRLPKCRIVKRGDVAMLGTTPIDTVPVKTGELKKGGKGFKRKSPQGEVKRRSGWQGRGGREERREGGVVSSKSYDDVDEQALHRMTKERVEWSTQEDSMLLLCKVALLFLSSERKHGMLISWCVIRDILHKYHRSAHDKTSKACQRRVMYVMKNPQTKLNVDVYVGEALQDAALVQEYRRGKKYVKTDQEKNAAMFRNLLSKLLKKFKASLSGVEVELPDTLQEVYSKYRVVRGPKTTVTVHKDVTSERDIYASVLHNIIHSAMLLNDKTGRDHELYQLFSQYPESLLLEVFGTMKNDGIITRIKKHQHRKFRWNAIPSVSLGNYHVAQRYMYRWFSRYPRNIFISASSFLEQLPEQPAGGSTSAMTNDGEWQESKMTGGCTAAVVSLMAEARIRFKLVIPERIIAVDTGRKKGQAGSNVTELTLSDEEEEALLEEVEKRKLSEAAPGRCLQSGEGLYNVSVFTGETDGHVEMTTQVDGDVSGNHDNVCGASSSIIFDKRVNIRASRVMLAMLREQPLGGTSKFIPPTDNVIIKMCDVKLQLKTDHTTAPSGGVLPGPDFVVHEMLEHGTTATGASTHAPSSTSCGLYAFNNPRPSTSVM</sequence>
<keyword evidence="3" id="KW-0238">DNA-binding</keyword>
<protein>
    <recommendedName>
        <fullName evidence="11">B-block binding subunit of TFIIIC</fullName>
    </recommendedName>
</protein>
<dbReference type="PANTHER" id="PTHR15180">
    <property type="entry name" value="GENERAL TRANSCRIPTION FACTOR 3C POLYPEPTIDE 1"/>
    <property type="match status" value="1"/>
</dbReference>
<evidence type="ECO:0000313" key="10">
    <source>
        <dbReference type="Proteomes" id="UP001209878"/>
    </source>
</evidence>
<dbReference type="Proteomes" id="UP001209878">
    <property type="component" value="Unassembled WGS sequence"/>
</dbReference>
<proteinExistence type="predicted"/>
<feature type="region of interest" description="Disordered" evidence="6">
    <location>
        <begin position="748"/>
        <end position="787"/>
    </location>
</feature>
<dbReference type="GO" id="GO:0003677">
    <property type="term" value="F:DNA binding"/>
    <property type="evidence" value="ECO:0007669"/>
    <property type="project" value="UniProtKB-KW"/>
</dbReference>
<comment type="caution">
    <text evidence="9">The sequence shown here is derived from an EMBL/GenBank/DDBJ whole genome shotgun (WGS) entry which is preliminary data.</text>
</comment>
<feature type="domain" description="GTF3C1 extended winged-helix" evidence="8">
    <location>
        <begin position="549"/>
        <end position="653"/>
    </location>
</feature>
<keyword evidence="4" id="KW-0804">Transcription</keyword>
<dbReference type="GO" id="GO:0000127">
    <property type="term" value="C:transcription factor TFIIIC complex"/>
    <property type="evidence" value="ECO:0007669"/>
    <property type="project" value="InterPro"/>
</dbReference>
<dbReference type="EMBL" id="JAODUO010000247">
    <property type="protein sequence ID" value="KAK2184991.1"/>
    <property type="molecule type" value="Genomic_DNA"/>
</dbReference>
<feature type="region of interest" description="Disordered" evidence="6">
    <location>
        <begin position="1032"/>
        <end position="1070"/>
    </location>
</feature>
<feature type="region of interest" description="Disordered" evidence="6">
    <location>
        <begin position="1092"/>
        <end position="1140"/>
    </location>
</feature>
<dbReference type="GO" id="GO:0005634">
    <property type="term" value="C:nucleus"/>
    <property type="evidence" value="ECO:0007669"/>
    <property type="project" value="UniProtKB-SubCell"/>
</dbReference>
<evidence type="ECO:0000256" key="4">
    <source>
        <dbReference type="ARBA" id="ARBA00023163"/>
    </source>
</evidence>
<dbReference type="InterPro" id="IPR044210">
    <property type="entry name" value="Tfc3-like"/>
</dbReference>
<evidence type="ECO:0000256" key="2">
    <source>
        <dbReference type="ARBA" id="ARBA00022553"/>
    </source>
</evidence>
<reference evidence="9" key="1">
    <citation type="journal article" date="2023" name="Mol. Biol. Evol.">
        <title>Third-Generation Sequencing Reveals the Adaptive Role of the Epigenome in Three Deep-Sea Polychaetes.</title>
        <authorList>
            <person name="Perez M."/>
            <person name="Aroh O."/>
            <person name="Sun Y."/>
            <person name="Lan Y."/>
            <person name="Juniper S.K."/>
            <person name="Young C.R."/>
            <person name="Angers B."/>
            <person name="Qian P.Y."/>
        </authorList>
    </citation>
    <scope>NUCLEOTIDE SEQUENCE</scope>
    <source>
        <strain evidence="9">R07B-5</strain>
    </source>
</reference>
<feature type="domain" description="B-block binding subunit of TFIIIC" evidence="7">
    <location>
        <begin position="170"/>
        <end position="243"/>
    </location>
</feature>